<organism evidence="2 3">
    <name type="scientific">Sulfitobacter guttiformis</name>
    <dbReference type="NCBI Taxonomy" id="74349"/>
    <lineage>
        <taxon>Bacteria</taxon>
        <taxon>Pseudomonadati</taxon>
        <taxon>Pseudomonadota</taxon>
        <taxon>Alphaproteobacteria</taxon>
        <taxon>Rhodobacterales</taxon>
        <taxon>Roseobacteraceae</taxon>
        <taxon>Sulfitobacter</taxon>
    </lineage>
</organism>
<comment type="caution">
    <text evidence="2">The sequence shown here is derived from an EMBL/GenBank/DDBJ whole genome shotgun (WGS) entry which is preliminary data.</text>
</comment>
<keyword evidence="1" id="KW-0560">Oxidoreductase</keyword>
<proteinExistence type="predicted"/>
<dbReference type="GO" id="GO:0016706">
    <property type="term" value="F:2-oxoglutarate-dependent dioxygenase activity"/>
    <property type="evidence" value="ECO:0007669"/>
    <property type="project" value="UniProtKB-ARBA"/>
</dbReference>
<evidence type="ECO:0000313" key="2">
    <source>
        <dbReference type="EMBL" id="RKE97631.1"/>
    </source>
</evidence>
<dbReference type="Gene3D" id="3.60.130.10">
    <property type="entry name" value="Clavaminate synthase-like"/>
    <property type="match status" value="1"/>
</dbReference>
<dbReference type="SUPFAM" id="SSF51197">
    <property type="entry name" value="Clavaminate synthase-like"/>
    <property type="match status" value="1"/>
</dbReference>
<keyword evidence="3" id="KW-1185">Reference proteome</keyword>
<reference evidence="2 3" key="1">
    <citation type="submission" date="2018-09" db="EMBL/GenBank/DDBJ databases">
        <title>Genomic Encyclopedia of Archaeal and Bacterial Type Strains, Phase II (KMG-II): from individual species to whole genera.</title>
        <authorList>
            <person name="Goeker M."/>
        </authorList>
    </citation>
    <scope>NUCLEOTIDE SEQUENCE [LARGE SCALE GENOMIC DNA]</scope>
    <source>
        <strain evidence="2 3">DSM 11458</strain>
    </source>
</reference>
<name>A0A420DTI3_9RHOB</name>
<dbReference type="InterPro" id="IPR042098">
    <property type="entry name" value="TauD-like_sf"/>
</dbReference>
<protein>
    <recommendedName>
        <fullName evidence="4">TfdA family taurine catabolism dioxygenase TauD</fullName>
    </recommendedName>
</protein>
<dbReference type="Proteomes" id="UP000284407">
    <property type="component" value="Unassembled WGS sequence"/>
</dbReference>
<evidence type="ECO:0000256" key="1">
    <source>
        <dbReference type="ARBA" id="ARBA00023002"/>
    </source>
</evidence>
<sequence length="211" mass="23589">MAEFNIVEQIGEPLRRNGYVSFSRAANDTLSIRKIGDYLECNVTHYSFLKPRISTARQNSLSNVYGIGEFPAHSDGAHLVNPPDYLIMRGSRSRKAPTLLWPSGKLLEALGSAANNAEFAVNRGGRTFGARFCTVAAGGLRLRFNHDTMKPKNQSAATIHSWLREPTIAPVVIDWETTSLLVVDNRTVLHGRGRSEEHDAGFLRRWTLRKR</sequence>
<gene>
    <name evidence="2" type="ORF">C8N30_2248</name>
</gene>
<dbReference type="AlphaFoldDB" id="A0A420DTI3"/>
<evidence type="ECO:0000313" key="3">
    <source>
        <dbReference type="Proteomes" id="UP000284407"/>
    </source>
</evidence>
<dbReference type="EMBL" id="RAQK01000001">
    <property type="protein sequence ID" value="RKE97631.1"/>
    <property type="molecule type" value="Genomic_DNA"/>
</dbReference>
<evidence type="ECO:0008006" key="4">
    <source>
        <dbReference type="Google" id="ProtNLM"/>
    </source>
</evidence>
<accession>A0A420DTI3</accession>